<dbReference type="EMBL" id="VLKU01000003">
    <property type="protein sequence ID" value="TWI36016.1"/>
    <property type="molecule type" value="Genomic_DNA"/>
</dbReference>
<dbReference type="InterPro" id="IPR010428">
    <property type="entry name" value="Zincin_1"/>
</dbReference>
<comment type="caution">
    <text evidence="1">The sequence shown here is derived from an EMBL/GenBank/DDBJ whole genome shotgun (WGS) entry which is preliminary data.</text>
</comment>
<dbReference type="OrthoDB" id="9806895at2"/>
<dbReference type="InterPro" id="IPR038555">
    <property type="entry name" value="Zincin_1_sf"/>
</dbReference>
<dbReference type="CDD" id="cd12952">
    <property type="entry name" value="MMP_ACEL2062"/>
    <property type="match status" value="1"/>
</dbReference>
<keyword evidence="1" id="KW-0378">Hydrolase</keyword>
<evidence type="ECO:0000313" key="1">
    <source>
        <dbReference type="EMBL" id="TWI36016.1"/>
    </source>
</evidence>
<sequence>MTDWKTANAPDASVIEELARETIAALPPEFAGPASTVILRVEEFASEEFLDELQIDDPLELTGLYDGIPLTEKSATDPQHFPDTVWLFRRAILDEWATRGDVSLAALVSNVVVHEFAHHFGWSDDDIATIDRWWE</sequence>
<dbReference type="Gene3D" id="3.30.2010.20">
    <property type="match status" value="1"/>
</dbReference>
<dbReference type="GO" id="GO:0006508">
    <property type="term" value="P:proteolysis"/>
    <property type="evidence" value="ECO:0007669"/>
    <property type="project" value="UniProtKB-KW"/>
</dbReference>
<gene>
    <name evidence="1" type="ORF">IQ24_01378</name>
</gene>
<accession>A0A562NWD5</accession>
<dbReference type="RefSeq" id="WP_145397064.1">
    <property type="nucleotide sequence ID" value="NZ_VLKU01000003.1"/>
</dbReference>
<dbReference type="AlphaFoldDB" id="A0A562NWD5"/>
<reference evidence="1 2" key="1">
    <citation type="journal article" date="2015" name="Stand. Genomic Sci.">
        <title>Genomic Encyclopedia of Bacterial and Archaeal Type Strains, Phase III: the genomes of soil and plant-associated and newly described type strains.</title>
        <authorList>
            <person name="Whitman W.B."/>
            <person name="Woyke T."/>
            <person name="Klenk H.P."/>
            <person name="Zhou Y."/>
            <person name="Lilburn T.G."/>
            <person name="Beck B.J."/>
            <person name="De Vos P."/>
            <person name="Vandamme P."/>
            <person name="Eisen J.A."/>
            <person name="Garrity G."/>
            <person name="Hugenholtz P."/>
            <person name="Kyrpides N.C."/>
        </authorList>
    </citation>
    <scope>NUCLEOTIDE SEQUENCE [LARGE SCALE GENOMIC DNA]</scope>
    <source>
        <strain evidence="1 2">CGMCC 1.5364</strain>
    </source>
</reference>
<name>A0A562NWD5_9RHOB</name>
<organism evidence="1 2">
    <name type="scientific">Paracoccus sulfuroxidans</name>
    <dbReference type="NCBI Taxonomy" id="384678"/>
    <lineage>
        <taxon>Bacteria</taxon>
        <taxon>Pseudomonadati</taxon>
        <taxon>Pseudomonadota</taxon>
        <taxon>Alphaproteobacteria</taxon>
        <taxon>Rhodobacterales</taxon>
        <taxon>Paracoccaceae</taxon>
        <taxon>Paracoccus</taxon>
    </lineage>
</organism>
<proteinExistence type="predicted"/>
<dbReference type="SUPFAM" id="SSF55486">
    <property type="entry name" value="Metalloproteases ('zincins'), catalytic domain"/>
    <property type="match status" value="1"/>
</dbReference>
<keyword evidence="1" id="KW-0645">Protease</keyword>
<dbReference type="Pfam" id="PF06262">
    <property type="entry name" value="Zincin_1"/>
    <property type="match status" value="1"/>
</dbReference>
<dbReference type="GO" id="GO:0008233">
    <property type="term" value="F:peptidase activity"/>
    <property type="evidence" value="ECO:0007669"/>
    <property type="project" value="UniProtKB-KW"/>
</dbReference>
<keyword evidence="2" id="KW-1185">Reference proteome</keyword>
<evidence type="ECO:0000313" key="2">
    <source>
        <dbReference type="Proteomes" id="UP000316225"/>
    </source>
</evidence>
<protein>
    <submittedName>
        <fullName evidence="1">Putative Zn-dependent protease with MMP-like domain</fullName>
    </submittedName>
</protein>
<dbReference type="Proteomes" id="UP000316225">
    <property type="component" value="Unassembled WGS sequence"/>
</dbReference>